<name>A0AAJ0END9_9PEZI</name>
<feature type="compositionally biased region" description="Polar residues" evidence="1">
    <location>
        <begin position="70"/>
        <end position="85"/>
    </location>
</feature>
<dbReference type="InterPro" id="IPR046797">
    <property type="entry name" value="PDDEXK_12"/>
</dbReference>
<dbReference type="AlphaFoldDB" id="A0AAJ0END9"/>
<feature type="domain" description="PD-(D/E)XK nuclease-like" evidence="2">
    <location>
        <begin position="187"/>
        <end position="425"/>
    </location>
</feature>
<dbReference type="EMBL" id="JAHMHR010000091">
    <property type="protein sequence ID" value="KAK1657482.1"/>
    <property type="molecule type" value="Genomic_DNA"/>
</dbReference>
<keyword evidence="4" id="KW-1185">Reference proteome</keyword>
<evidence type="ECO:0000313" key="4">
    <source>
        <dbReference type="Proteomes" id="UP001224890"/>
    </source>
</evidence>
<organism evidence="3 4">
    <name type="scientific">Colletotrichum godetiae</name>
    <dbReference type="NCBI Taxonomy" id="1209918"/>
    <lineage>
        <taxon>Eukaryota</taxon>
        <taxon>Fungi</taxon>
        <taxon>Dikarya</taxon>
        <taxon>Ascomycota</taxon>
        <taxon>Pezizomycotina</taxon>
        <taxon>Sordariomycetes</taxon>
        <taxon>Hypocreomycetidae</taxon>
        <taxon>Glomerellales</taxon>
        <taxon>Glomerellaceae</taxon>
        <taxon>Colletotrichum</taxon>
        <taxon>Colletotrichum acutatum species complex</taxon>
    </lineage>
</organism>
<sequence length="440" mass="49358">DDTPTRFVRNWLSSLPYNIDEPSTTDFEAGPPALQNRTRKRHRILTPPDSVNMAPSSPLKRSQLGDESHSISTSSDGHASATSLEATPRASLPQRMPVLSDASSQLSGSSTGSRSPTKRRRRTDRNPHRVRHFDMSANAPSSLREIWKRIREYSRGVGVIDFLEKENIDEAKKICPDMEEIRYSLYFDDASVNTTDGLSRRVLGPTPTTQQVTEMVSRAKMCRDYEFDEAGWNTSLHHHVINLAVPEFYQATGKLVYMIPCTSANTLPDLVQTSAFRKVDFCLCIEPTGAAAQAINRLVLTETPSINHTEYGALKTRPIGLSIETKLQGEGLSVAEAQLLTWHASQWRMLDRLMAGTVPRMPLIEFLPGIIVQGNDWLFVASTRDGDEVTLWSNQMIGSTSEPLGVYQIVCVLQFLISWIEDVYWPWFQQAVLCLHPEPV</sequence>
<dbReference type="RefSeq" id="XP_060422246.1">
    <property type="nucleotide sequence ID" value="XM_060570559.1"/>
</dbReference>
<evidence type="ECO:0000259" key="2">
    <source>
        <dbReference type="Pfam" id="PF20516"/>
    </source>
</evidence>
<feature type="compositionally biased region" description="Low complexity" evidence="1">
    <location>
        <begin position="100"/>
        <end position="115"/>
    </location>
</feature>
<evidence type="ECO:0000313" key="3">
    <source>
        <dbReference type="EMBL" id="KAK1657482.1"/>
    </source>
</evidence>
<feature type="non-terminal residue" evidence="3">
    <location>
        <position position="1"/>
    </location>
</feature>
<accession>A0AAJ0END9</accession>
<dbReference type="GeneID" id="85455085"/>
<proteinExistence type="predicted"/>
<protein>
    <recommendedName>
        <fullName evidence="2">PD-(D/E)XK nuclease-like domain-containing protein</fullName>
    </recommendedName>
</protein>
<evidence type="ECO:0000256" key="1">
    <source>
        <dbReference type="SAM" id="MobiDB-lite"/>
    </source>
</evidence>
<feature type="compositionally biased region" description="Basic residues" evidence="1">
    <location>
        <begin position="116"/>
        <end position="130"/>
    </location>
</feature>
<reference evidence="3" key="1">
    <citation type="submission" date="2021-06" db="EMBL/GenBank/DDBJ databases">
        <title>Comparative genomics, transcriptomics and evolutionary studies reveal genomic signatures of adaptation to plant cell wall in hemibiotrophic fungi.</title>
        <authorList>
            <consortium name="DOE Joint Genome Institute"/>
            <person name="Baroncelli R."/>
            <person name="Diaz J.F."/>
            <person name="Benocci T."/>
            <person name="Peng M."/>
            <person name="Battaglia E."/>
            <person name="Haridas S."/>
            <person name="Andreopoulos W."/>
            <person name="Labutti K."/>
            <person name="Pangilinan J."/>
            <person name="Floch G.L."/>
            <person name="Makela M.R."/>
            <person name="Henrissat B."/>
            <person name="Grigoriev I.V."/>
            <person name="Crouch J.A."/>
            <person name="De Vries R.P."/>
            <person name="Sukno S.A."/>
            <person name="Thon M.R."/>
        </authorList>
    </citation>
    <scope>NUCLEOTIDE SEQUENCE</scope>
    <source>
        <strain evidence="3">CBS 193.32</strain>
    </source>
</reference>
<comment type="caution">
    <text evidence="3">The sequence shown here is derived from an EMBL/GenBank/DDBJ whole genome shotgun (WGS) entry which is preliminary data.</text>
</comment>
<dbReference type="Proteomes" id="UP001224890">
    <property type="component" value="Unassembled WGS sequence"/>
</dbReference>
<gene>
    <name evidence="3" type="ORF">BDP55DRAFT_567081</name>
</gene>
<feature type="region of interest" description="Disordered" evidence="1">
    <location>
        <begin position="18"/>
        <end position="130"/>
    </location>
</feature>
<dbReference type="Pfam" id="PF20516">
    <property type="entry name" value="PDDEXK_12"/>
    <property type="match status" value="1"/>
</dbReference>